<evidence type="ECO:0000256" key="2">
    <source>
        <dbReference type="PROSITE-ProRule" id="PRU00108"/>
    </source>
</evidence>
<dbReference type="GO" id="GO:0003677">
    <property type="term" value="F:DNA binding"/>
    <property type="evidence" value="ECO:0007669"/>
    <property type="project" value="UniProtKB-UniRule"/>
</dbReference>
<accession>A0A9N9SHN1</accession>
<dbReference type="Pfam" id="PF00046">
    <property type="entry name" value="Homeodomain"/>
    <property type="match status" value="1"/>
</dbReference>
<name>A0A9N9SHN1_PHACE</name>
<dbReference type="GO" id="GO:0005634">
    <property type="term" value="C:nucleus"/>
    <property type="evidence" value="ECO:0007669"/>
    <property type="project" value="UniProtKB-SubCell"/>
</dbReference>
<dbReference type="CDD" id="cd00086">
    <property type="entry name" value="homeodomain"/>
    <property type="match status" value="1"/>
</dbReference>
<feature type="DNA-binding region" description="Homeobox" evidence="2">
    <location>
        <begin position="424"/>
        <end position="479"/>
    </location>
</feature>
<evidence type="ECO:0000313" key="6">
    <source>
        <dbReference type="Proteomes" id="UP001153737"/>
    </source>
</evidence>
<dbReference type="Proteomes" id="UP001153737">
    <property type="component" value="Chromosome 2"/>
</dbReference>
<evidence type="ECO:0000259" key="4">
    <source>
        <dbReference type="PROSITE" id="PS50071"/>
    </source>
</evidence>
<protein>
    <recommendedName>
        <fullName evidence="4">Homeobox domain-containing protein</fullName>
    </recommendedName>
</protein>
<keyword evidence="6" id="KW-1185">Reference proteome</keyword>
<dbReference type="AlphaFoldDB" id="A0A9N9SHN1"/>
<comment type="subcellular location">
    <subcellularLocation>
        <location evidence="1 2 3">Nucleus</location>
    </subcellularLocation>
</comment>
<keyword evidence="2 3" id="KW-0371">Homeobox</keyword>
<evidence type="ECO:0000256" key="3">
    <source>
        <dbReference type="RuleBase" id="RU000682"/>
    </source>
</evidence>
<reference evidence="5" key="2">
    <citation type="submission" date="2022-10" db="EMBL/GenBank/DDBJ databases">
        <authorList>
            <consortium name="ENA_rothamsted_submissions"/>
            <consortium name="culmorum"/>
            <person name="King R."/>
        </authorList>
    </citation>
    <scope>NUCLEOTIDE SEQUENCE</scope>
</reference>
<dbReference type="EMBL" id="OU896708">
    <property type="protein sequence ID" value="CAG9818603.1"/>
    <property type="molecule type" value="Genomic_DNA"/>
</dbReference>
<reference evidence="5" key="1">
    <citation type="submission" date="2022-01" db="EMBL/GenBank/DDBJ databases">
        <authorList>
            <person name="King R."/>
        </authorList>
    </citation>
    <scope>NUCLEOTIDE SEQUENCE</scope>
</reference>
<keyword evidence="2 3" id="KW-0539">Nucleus</keyword>
<feature type="domain" description="Homeobox" evidence="4">
    <location>
        <begin position="422"/>
        <end position="478"/>
    </location>
</feature>
<keyword evidence="2 3" id="KW-0238">DNA-binding</keyword>
<dbReference type="OrthoDB" id="6819336at2759"/>
<evidence type="ECO:0000256" key="1">
    <source>
        <dbReference type="ARBA" id="ARBA00004123"/>
    </source>
</evidence>
<proteinExistence type="predicted"/>
<evidence type="ECO:0000313" key="5">
    <source>
        <dbReference type="EMBL" id="CAG9818603.1"/>
    </source>
</evidence>
<dbReference type="InterPro" id="IPR009057">
    <property type="entry name" value="Homeodomain-like_sf"/>
</dbReference>
<dbReference type="Gene3D" id="1.10.10.60">
    <property type="entry name" value="Homeodomain-like"/>
    <property type="match status" value="1"/>
</dbReference>
<dbReference type="SMART" id="SM00389">
    <property type="entry name" value="HOX"/>
    <property type="match status" value="1"/>
</dbReference>
<dbReference type="SUPFAM" id="SSF46689">
    <property type="entry name" value="Homeodomain-like"/>
    <property type="match status" value="1"/>
</dbReference>
<gene>
    <name evidence="5" type="ORF">PHAECO_LOCUS6276</name>
</gene>
<dbReference type="PROSITE" id="PS50071">
    <property type="entry name" value="HOMEOBOX_2"/>
    <property type="match status" value="1"/>
</dbReference>
<dbReference type="InterPro" id="IPR001356">
    <property type="entry name" value="HD"/>
</dbReference>
<sequence>MTDYRFIYFVGNVWTEKPSIFQNGLEELLKQSPDGCFVLNNKHKLDNNCRQKLVKLIIDYLFQDQYKHRFPGILLEAAEEIVRLFPAERTTSYFIPYSQQPKGPNQRKSPARGKLYSRYANIKRALTLSMAGTEQGKVSLPQSHIISEKEKASYIAVQQSGNSYDDTLMNWKLSFRVRQSKLKTFETPLAYFNAFPALRQPFGYHLLTNDFGMKYPHAKDISLHKIWPRIGSIIIDLLKKRQSQLPDLACLPLDMHVQSVKLFPYLFTPAQVRLNSMKRMVRMSKSDMCDRFLLQVTDFSLLDIKIAERKEQLKETSTTIQPFMVAVGPLTRIEAYFVVLDYQKYLVNDCISAMDAAFKIFHALDLPYPIETKNMWQTIDHLVYKVSNFLDPSASFYTEFKPFPKLRKTRSLGSETLSARARSSIRSRTFITSGQRAILRQIYIENPFPDVETKAQLVRDLGLPYKVITTWFQNTRHRDILDK</sequence>
<organism evidence="5 6">
    <name type="scientific">Phaedon cochleariae</name>
    <name type="common">Mustard beetle</name>
    <dbReference type="NCBI Taxonomy" id="80249"/>
    <lineage>
        <taxon>Eukaryota</taxon>
        <taxon>Metazoa</taxon>
        <taxon>Ecdysozoa</taxon>
        <taxon>Arthropoda</taxon>
        <taxon>Hexapoda</taxon>
        <taxon>Insecta</taxon>
        <taxon>Pterygota</taxon>
        <taxon>Neoptera</taxon>
        <taxon>Endopterygota</taxon>
        <taxon>Coleoptera</taxon>
        <taxon>Polyphaga</taxon>
        <taxon>Cucujiformia</taxon>
        <taxon>Chrysomeloidea</taxon>
        <taxon>Chrysomelidae</taxon>
        <taxon>Chrysomelinae</taxon>
        <taxon>Chrysomelini</taxon>
        <taxon>Phaedon</taxon>
    </lineage>
</organism>